<dbReference type="AlphaFoldDB" id="A0A8T0GDM7"/>
<keyword evidence="2" id="KW-1185">Reference proteome</keyword>
<protein>
    <submittedName>
        <fullName evidence="1">Uncharacterized protein</fullName>
    </submittedName>
</protein>
<sequence length="59" mass="6809">MHRAWKVILEWSNQQVFILGSELQASPIWCHTHSLKTLNVSCFHARVRAALSIFSDCQI</sequence>
<evidence type="ECO:0000313" key="1">
    <source>
        <dbReference type="EMBL" id="KAG0556199.1"/>
    </source>
</evidence>
<accession>A0A8T0GDM7</accession>
<dbReference type="Proteomes" id="UP000822688">
    <property type="component" value="Chromosome 11"/>
</dbReference>
<organism evidence="1 2">
    <name type="scientific">Ceratodon purpureus</name>
    <name type="common">Fire moss</name>
    <name type="synonym">Dicranum purpureum</name>
    <dbReference type="NCBI Taxonomy" id="3225"/>
    <lineage>
        <taxon>Eukaryota</taxon>
        <taxon>Viridiplantae</taxon>
        <taxon>Streptophyta</taxon>
        <taxon>Embryophyta</taxon>
        <taxon>Bryophyta</taxon>
        <taxon>Bryophytina</taxon>
        <taxon>Bryopsida</taxon>
        <taxon>Dicranidae</taxon>
        <taxon>Pseudoditrichales</taxon>
        <taxon>Ditrichaceae</taxon>
        <taxon>Ceratodon</taxon>
    </lineage>
</organism>
<comment type="caution">
    <text evidence="1">The sequence shown here is derived from an EMBL/GenBank/DDBJ whole genome shotgun (WGS) entry which is preliminary data.</text>
</comment>
<proteinExistence type="predicted"/>
<name>A0A8T0GDM7_CERPU</name>
<reference evidence="1 2" key="1">
    <citation type="submission" date="2020-06" db="EMBL/GenBank/DDBJ databases">
        <title>WGS assembly of Ceratodon purpureus strain R40.</title>
        <authorList>
            <person name="Carey S.B."/>
            <person name="Jenkins J."/>
            <person name="Shu S."/>
            <person name="Lovell J.T."/>
            <person name="Sreedasyam A."/>
            <person name="Maumus F."/>
            <person name="Tiley G.P."/>
            <person name="Fernandez-Pozo N."/>
            <person name="Barry K."/>
            <person name="Chen C."/>
            <person name="Wang M."/>
            <person name="Lipzen A."/>
            <person name="Daum C."/>
            <person name="Saski C.A."/>
            <person name="Payton A.C."/>
            <person name="Mcbreen J.C."/>
            <person name="Conrad R.E."/>
            <person name="Kollar L.M."/>
            <person name="Olsson S."/>
            <person name="Huttunen S."/>
            <person name="Landis J.B."/>
            <person name="Wickett N.J."/>
            <person name="Johnson M.G."/>
            <person name="Rensing S.A."/>
            <person name="Grimwood J."/>
            <person name="Schmutz J."/>
            <person name="Mcdaniel S.F."/>
        </authorList>
    </citation>
    <scope>NUCLEOTIDE SEQUENCE [LARGE SCALE GENOMIC DNA]</scope>
    <source>
        <strain evidence="1 2">R40</strain>
    </source>
</reference>
<gene>
    <name evidence="1" type="ORF">KC19_11G034200</name>
</gene>
<dbReference type="EMBL" id="CM026432">
    <property type="protein sequence ID" value="KAG0556199.1"/>
    <property type="molecule type" value="Genomic_DNA"/>
</dbReference>
<evidence type="ECO:0000313" key="2">
    <source>
        <dbReference type="Proteomes" id="UP000822688"/>
    </source>
</evidence>